<evidence type="ECO:0000313" key="3">
    <source>
        <dbReference type="Proteomes" id="UP001458880"/>
    </source>
</evidence>
<evidence type="ECO:0000313" key="2">
    <source>
        <dbReference type="EMBL" id="KAK9731338.1"/>
    </source>
</evidence>
<evidence type="ECO:0000256" key="1">
    <source>
        <dbReference type="SAM" id="MobiDB-lite"/>
    </source>
</evidence>
<feature type="region of interest" description="Disordered" evidence="1">
    <location>
        <begin position="63"/>
        <end position="82"/>
    </location>
</feature>
<proteinExistence type="predicted"/>
<name>A0AAW1L8W8_POPJA</name>
<protein>
    <submittedName>
        <fullName evidence="2">Uncharacterized protein</fullName>
    </submittedName>
</protein>
<sequence>MAGIDYSKCAKELPDEGGFVICQRCDKCYHYGQCSICLSTYNGMGSKKKVLWRCEKYREHRDSRKPRDEIKGGQELIEAHVK</sequence>
<organism evidence="2 3">
    <name type="scientific">Popillia japonica</name>
    <name type="common">Japanese beetle</name>
    <dbReference type="NCBI Taxonomy" id="7064"/>
    <lineage>
        <taxon>Eukaryota</taxon>
        <taxon>Metazoa</taxon>
        <taxon>Ecdysozoa</taxon>
        <taxon>Arthropoda</taxon>
        <taxon>Hexapoda</taxon>
        <taxon>Insecta</taxon>
        <taxon>Pterygota</taxon>
        <taxon>Neoptera</taxon>
        <taxon>Endopterygota</taxon>
        <taxon>Coleoptera</taxon>
        <taxon>Polyphaga</taxon>
        <taxon>Scarabaeiformia</taxon>
        <taxon>Scarabaeidae</taxon>
        <taxon>Rutelinae</taxon>
        <taxon>Popillia</taxon>
    </lineage>
</organism>
<dbReference type="AlphaFoldDB" id="A0AAW1L8W8"/>
<comment type="caution">
    <text evidence="2">The sequence shown here is derived from an EMBL/GenBank/DDBJ whole genome shotgun (WGS) entry which is preliminary data.</text>
</comment>
<dbReference type="EMBL" id="JASPKY010000134">
    <property type="protein sequence ID" value="KAK9731338.1"/>
    <property type="molecule type" value="Genomic_DNA"/>
</dbReference>
<dbReference type="Proteomes" id="UP001458880">
    <property type="component" value="Unassembled WGS sequence"/>
</dbReference>
<accession>A0AAW1L8W8</accession>
<gene>
    <name evidence="2" type="ORF">QE152_g13736</name>
</gene>
<keyword evidence="3" id="KW-1185">Reference proteome</keyword>
<reference evidence="2 3" key="1">
    <citation type="journal article" date="2024" name="BMC Genomics">
        <title>De novo assembly and annotation of Popillia japonica's genome with initial clues to its potential as an invasive pest.</title>
        <authorList>
            <person name="Cucini C."/>
            <person name="Boschi S."/>
            <person name="Funari R."/>
            <person name="Cardaioli E."/>
            <person name="Iannotti N."/>
            <person name="Marturano G."/>
            <person name="Paoli F."/>
            <person name="Bruttini M."/>
            <person name="Carapelli A."/>
            <person name="Frati F."/>
            <person name="Nardi F."/>
        </authorList>
    </citation>
    <scope>NUCLEOTIDE SEQUENCE [LARGE SCALE GENOMIC DNA]</scope>
    <source>
        <strain evidence="2">DMR45628</strain>
    </source>
</reference>